<evidence type="ECO:0000259" key="1">
    <source>
        <dbReference type="Pfam" id="PF13590"/>
    </source>
</evidence>
<name>A0A1M5M691_9FLAO</name>
<dbReference type="STRING" id="468056.SAMN05443549_10654"/>
<dbReference type="EMBL" id="FQWB01000006">
    <property type="protein sequence ID" value="SHG72817.1"/>
    <property type="molecule type" value="Genomic_DNA"/>
</dbReference>
<evidence type="ECO:0000313" key="3">
    <source>
        <dbReference type="Proteomes" id="UP000184516"/>
    </source>
</evidence>
<dbReference type="Proteomes" id="UP000184516">
    <property type="component" value="Unassembled WGS sequence"/>
</dbReference>
<organism evidence="2 3">
    <name type="scientific">Flavobacterium fluvii</name>
    <dbReference type="NCBI Taxonomy" id="468056"/>
    <lineage>
        <taxon>Bacteria</taxon>
        <taxon>Pseudomonadati</taxon>
        <taxon>Bacteroidota</taxon>
        <taxon>Flavobacteriia</taxon>
        <taxon>Flavobacteriales</taxon>
        <taxon>Flavobacteriaceae</taxon>
        <taxon>Flavobacterium</taxon>
    </lineage>
</organism>
<feature type="domain" description="DUF4136" evidence="1">
    <location>
        <begin position="57"/>
        <end position="192"/>
    </location>
</feature>
<proteinExistence type="predicted"/>
<dbReference type="Gene3D" id="3.30.160.670">
    <property type="match status" value="1"/>
</dbReference>
<dbReference type="InterPro" id="IPR025411">
    <property type="entry name" value="DUF4136"/>
</dbReference>
<dbReference type="RefSeq" id="WP_073371453.1">
    <property type="nucleotide sequence ID" value="NZ_FQWB01000006.1"/>
</dbReference>
<dbReference type="AlphaFoldDB" id="A0A1M5M691"/>
<dbReference type="Pfam" id="PF13590">
    <property type="entry name" value="DUF4136"/>
    <property type="match status" value="1"/>
</dbReference>
<accession>A0A1M5M691</accession>
<keyword evidence="3" id="KW-1185">Reference proteome</keyword>
<gene>
    <name evidence="2" type="ORF">SAMN05443549_10654</name>
</gene>
<reference evidence="3" key="1">
    <citation type="submission" date="2016-11" db="EMBL/GenBank/DDBJ databases">
        <authorList>
            <person name="Varghese N."/>
            <person name="Submissions S."/>
        </authorList>
    </citation>
    <scope>NUCLEOTIDE SEQUENCE [LARGE SCALE GENOMIC DNA]</scope>
    <source>
        <strain evidence="3">DSM 19978</strain>
    </source>
</reference>
<protein>
    <recommendedName>
        <fullName evidence="1">DUF4136 domain-containing protein</fullName>
    </recommendedName>
</protein>
<evidence type="ECO:0000313" key="2">
    <source>
        <dbReference type="EMBL" id="SHG72817.1"/>
    </source>
</evidence>
<dbReference type="PROSITE" id="PS51257">
    <property type="entry name" value="PROKAR_LIPOPROTEIN"/>
    <property type="match status" value="1"/>
</dbReference>
<sequence>MKNKLFLAALAISLFTACGPSTQIVKSWSDPSLNGTTIKPFNKVLVIAQMKDDSSRRIAEDKIVASSPRGNFVASYSYLKPTQQDQKLVVADLLNQGIEGIILMRLTDIEKTTDYVQGTTYYGGWGYGGGYYGGYGGWGYGGGYYGTPGYYEENKTYYVETNIFDVKSNKLLWSGTTSTMNPTKINETLDEILFAVKTELTNKGLIVKEEPKKEAKKK</sequence>